<keyword evidence="2" id="KW-0808">Transferase</keyword>
<dbReference type="Pfam" id="PF00534">
    <property type="entry name" value="Glycos_transf_1"/>
    <property type="match status" value="1"/>
</dbReference>
<dbReference type="Gene3D" id="3.40.50.2000">
    <property type="entry name" value="Glycogen Phosphorylase B"/>
    <property type="match status" value="1"/>
</dbReference>
<accession>A0A2N3U7R2</accession>
<dbReference type="EMBL" id="PJMU01000003">
    <property type="protein sequence ID" value="PKV62788.1"/>
    <property type="molecule type" value="Genomic_DNA"/>
</dbReference>
<keyword evidence="3" id="KW-1185">Reference proteome</keyword>
<dbReference type="AlphaFoldDB" id="A0A2N3U7R2"/>
<reference evidence="2 3" key="1">
    <citation type="submission" date="2017-12" db="EMBL/GenBank/DDBJ databases">
        <title>Genomic Encyclopedia of Type Strains, Phase III (KMG-III): the genomes of soil and plant-associated and newly described type strains.</title>
        <authorList>
            <person name="Whitman W."/>
        </authorList>
    </citation>
    <scope>NUCLEOTIDE SEQUENCE [LARGE SCALE GENOMIC DNA]</scope>
    <source>
        <strain evidence="2 3">LP43</strain>
    </source>
</reference>
<dbReference type="GO" id="GO:0016757">
    <property type="term" value="F:glycosyltransferase activity"/>
    <property type="evidence" value="ECO:0007669"/>
    <property type="project" value="InterPro"/>
</dbReference>
<dbReference type="CDD" id="cd03801">
    <property type="entry name" value="GT4_PimA-like"/>
    <property type="match status" value="1"/>
</dbReference>
<dbReference type="RefSeq" id="WP_101444838.1">
    <property type="nucleotide sequence ID" value="NZ_PJMU01000003.1"/>
</dbReference>
<dbReference type="InterPro" id="IPR001296">
    <property type="entry name" value="Glyco_trans_1"/>
</dbReference>
<name>A0A2N3U7R2_9BACT</name>
<dbReference type="Proteomes" id="UP000233782">
    <property type="component" value="Unassembled WGS sequence"/>
</dbReference>
<evidence type="ECO:0000313" key="3">
    <source>
        <dbReference type="Proteomes" id="UP000233782"/>
    </source>
</evidence>
<proteinExistence type="predicted"/>
<protein>
    <submittedName>
        <fullName evidence="2">Glycosyltransferase involved in cell wall biosynthesis</fullName>
    </submittedName>
</protein>
<evidence type="ECO:0000313" key="2">
    <source>
        <dbReference type="EMBL" id="PKV62788.1"/>
    </source>
</evidence>
<evidence type="ECO:0000259" key="1">
    <source>
        <dbReference type="Pfam" id="PF00534"/>
    </source>
</evidence>
<dbReference type="SUPFAM" id="SSF53756">
    <property type="entry name" value="UDP-Glycosyltransferase/glycogen phosphorylase"/>
    <property type="match status" value="1"/>
</dbReference>
<dbReference type="PANTHER" id="PTHR12526">
    <property type="entry name" value="GLYCOSYLTRANSFERASE"/>
    <property type="match status" value="1"/>
</dbReference>
<feature type="domain" description="Glycosyl transferase family 1" evidence="1">
    <location>
        <begin position="169"/>
        <end position="321"/>
    </location>
</feature>
<comment type="caution">
    <text evidence="2">The sequence shown here is derived from an EMBL/GenBank/DDBJ whole genome shotgun (WGS) entry which is preliminary data.</text>
</comment>
<organism evidence="2 3">
    <name type="scientific">Pontibacter ramchanderi</name>
    <dbReference type="NCBI Taxonomy" id="1179743"/>
    <lineage>
        <taxon>Bacteria</taxon>
        <taxon>Pseudomonadati</taxon>
        <taxon>Bacteroidota</taxon>
        <taxon>Cytophagia</taxon>
        <taxon>Cytophagales</taxon>
        <taxon>Hymenobacteraceae</taxon>
        <taxon>Pontibacter</taxon>
    </lineage>
</organism>
<gene>
    <name evidence="2" type="ORF">BD749_2618</name>
</gene>
<sequence>MKLLFVLELGLLHYRIPIIDQISRSEHIEQCDVIHTEEYTGKNYHFRELKTEVRNYGKIKLLPDVKHLKDNYDIIVFSFNLWRPNWFYTLFKSRKAKYILWGQGFGRSNNYLVARMAKIAFAHWADALIFYTPSGCDDFNRFGVGRHKMFVAQNTLHVENAGLTSTTFKKDLLYVGRIQERKGIDQLIRAFALISDEIHHSISIRIVGDGDITDLRRIATEHKVEDRVIFEPGAFDAEELKAKFASALVYVSPNHVGLGVVHSFAYGVPVITNRNRKHAPEFEYCDASNSLVYEGGISELAAALREICNNKKLQEELSDGSYNYYNKHLQAGTMVNGFLSAFDFVLNRRKMIA</sequence>
<dbReference type="OrthoDB" id="596635at2"/>